<evidence type="ECO:0000313" key="2">
    <source>
        <dbReference type="Proteomes" id="UP001172102"/>
    </source>
</evidence>
<proteinExistence type="predicted"/>
<reference evidence="1" key="1">
    <citation type="submission" date="2023-06" db="EMBL/GenBank/DDBJ databases">
        <title>Genome-scale phylogeny and comparative genomics of the fungal order Sordariales.</title>
        <authorList>
            <consortium name="Lawrence Berkeley National Laboratory"/>
            <person name="Hensen N."/>
            <person name="Bonometti L."/>
            <person name="Westerberg I."/>
            <person name="Brannstrom I.O."/>
            <person name="Guillou S."/>
            <person name="Cros-Aarteil S."/>
            <person name="Calhoun S."/>
            <person name="Haridas S."/>
            <person name="Kuo A."/>
            <person name="Mondo S."/>
            <person name="Pangilinan J."/>
            <person name="Riley R."/>
            <person name="Labutti K."/>
            <person name="Andreopoulos B."/>
            <person name="Lipzen A."/>
            <person name="Chen C."/>
            <person name="Yanf M."/>
            <person name="Daum C."/>
            <person name="Ng V."/>
            <person name="Clum A."/>
            <person name="Steindorff A."/>
            <person name="Ohm R."/>
            <person name="Martin F."/>
            <person name="Silar P."/>
            <person name="Natvig D."/>
            <person name="Lalanne C."/>
            <person name="Gautier V."/>
            <person name="Ament-Velasquez S.L."/>
            <person name="Kruys A."/>
            <person name="Hutchinson M.I."/>
            <person name="Powell A.J."/>
            <person name="Barry K."/>
            <person name="Miller A.N."/>
            <person name="Grigoriev I.V."/>
            <person name="Debuchy R."/>
            <person name="Gladieux P."/>
            <person name="Thoren M.H."/>
            <person name="Johannesson H."/>
        </authorList>
    </citation>
    <scope>NUCLEOTIDE SEQUENCE</scope>
    <source>
        <strain evidence="1">SMH4607-1</strain>
    </source>
</reference>
<protein>
    <submittedName>
        <fullName evidence="1">Uncharacterized protein</fullName>
    </submittedName>
</protein>
<dbReference type="EMBL" id="JAUKUA010000003">
    <property type="protein sequence ID" value="KAK0720971.1"/>
    <property type="molecule type" value="Genomic_DNA"/>
</dbReference>
<comment type="caution">
    <text evidence="1">The sequence shown here is derived from an EMBL/GenBank/DDBJ whole genome shotgun (WGS) entry which is preliminary data.</text>
</comment>
<name>A0AA40AS70_9PEZI</name>
<evidence type="ECO:0000313" key="1">
    <source>
        <dbReference type="EMBL" id="KAK0720971.1"/>
    </source>
</evidence>
<dbReference type="AlphaFoldDB" id="A0AA40AS70"/>
<keyword evidence="2" id="KW-1185">Reference proteome</keyword>
<gene>
    <name evidence="1" type="ORF">B0H67DRAFT_577836</name>
</gene>
<organism evidence="1 2">
    <name type="scientific">Lasiosphaeris hirsuta</name>
    <dbReference type="NCBI Taxonomy" id="260670"/>
    <lineage>
        <taxon>Eukaryota</taxon>
        <taxon>Fungi</taxon>
        <taxon>Dikarya</taxon>
        <taxon>Ascomycota</taxon>
        <taxon>Pezizomycotina</taxon>
        <taxon>Sordariomycetes</taxon>
        <taxon>Sordariomycetidae</taxon>
        <taxon>Sordariales</taxon>
        <taxon>Lasiosphaeriaceae</taxon>
        <taxon>Lasiosphaeris</taxon>
    </lineage>
</organism>
<accession>A0AA40AS70</accession>
<sequence>MAWDLPVSRLYAAYIVTAVSPVATLQCGLCPMGGLVRDSVQVCSVKCEYRSYVPWPYPHSCRHTHQVNACLVVTLCHQVARKR</sequence>
<dbReference type="Proteomes" id="UP001172102">
    <property type="component" value="Unassembled WGS sequence"/>
</dbReference>